<reference evidence="1" key="2">
    <citation type="journal article" date="2015" name="Fish Shellfish Immunol.">
        <title>Early steps in the European eel (Anguilla anguilla)-Vibrio vulnificus interaction in the gills: Role of the RtxA13 toxin.</title>
        <authorList>
            <person name="Callol A."/>
            <person name="Pajuelo D."/>
            <person name="Ebbesson L."/>
            <person name="Teles M."/>
            <person name="MacKenzie S."/>
            <person name="Amaro C."/>
        </authorList>
    </citation>
    <scope>NUCLEOTIDE SEQUENCE</scope>
</reference>
<protein>
    <submittedName>
        <fullName evidence="1">Uncharacterized protein</fullName>
    </submittedName>
</protein>
<name>A0A0E9R497_ANGAN</name>
<accession>A0A0E9R497</accession>
<dbReference type="EMBL" id="GBXM01085302">
    <property type="protein sequence ID" value="JAH23275.1"/>
    <property type="molecule type" value="Transcribed_RNA"/>
</dbReference>
<organism evidence="1">
    <name type="scientific">Anguilla anguilla</name>
    <name type="common">European freshwater eel</name>
    <name type="synonym">Muraena anguilla</name>
    <dbReference type="NCBI Taxonomy" id="7936"/>
    <lineage>
        <taxon>Eukaryota</taxon>
        <taxon>Metazoa</taxon>
        <taxon>Chordata</taxon>
        <taxon>Craniata</taxon>
        <taxon>Vertebrata</taxon>
        <taxon>Euteleostomi</taxon>
        <taxon>Actinopterygii</taxon>
        <taxon>Neopterygii</taxon>
        <taxon>Teleostei</taxon>
        <taxon>Anguilliformes</taxon>
        <taxon>Anguillidae</taxon>
        <taxon>Anguilla</taxon>
    </lineage>
</organism>
<dbReference type="AlphaFoldDB" id="A0A0E9R497"/>
<evidence type="ECO:0000313" key="1">
    <source>
        <dbReference type="EMBL" id="JAH23275.1"/>
    </source>
</evidence>
<reference evidence="1" key="1">
    <citation type="submission" date="2014-11" db="EMBL/GenBank/DDBJ databases">
        <authorList>
            <person name="Amaro Gonzalez C."/>
        </authorList>
    </citation>
    <scope>NUCLEOTIDE SEQUENCE</scope>
</reference>
<sequence length="43" mass="4880">MYSMCTHTKSNTRTYRLGYLIVQSGLSILKRFSHSPSPSFLVA</sequence>
<proteinExistence type="predicted"/>